<dbReference type="Pfam" id="PF13602">
    <property type="entry name" value="ADH_zinc_N_2"/>
    <property type="match status" value="1"/>
</dbReference>
<dbReference type="InterPro" id="IPR052733">
    <property type="entry name" value="Chloroplast_QOR"/>
</dbReference>
<dbReference type="PANTHER" id="PTHR44013">
    <property type="entry name" value="ZINC-TYPE ALCOHOL DEHYDROGENASE-LIKE PROTEIN C16A3.02C"/>
    <property type="match status" value="1"/>
</dbReference>
<dbReference type="RefSeq" id="WP_124007151.1">
    <property type="nucleotide sequence ID" value="NZ_BJYN01000039.1"/>
</dbReference>
<gene>
    <name evidence="3" type="primary">qor_7</name>
    <name evidence="2" type="ORF">TK11N_23120</name>
    <name evidence="3" type="ORF">TK2N_22970</name>
</gene>
<proteinExistence type="predicted"/>
<feature type="domain" description="Enoyl reductase (ER)" evidence="1">
    <location>
        <begin position="10"/>
        <end position="307"/>
    </location>
</feature>
<dbReference type="Gene3D" id="3.40.50.720">
    <property type="entry name" value="NAD(P)-binding Rossmann-like Domain"/>
    <property type="match status" value="1"/>
</dbReference>
<reference evidence="3" key="2">
    <citation type="journal article" date="2020" name="Int. Dairy J.">
        <title>Lactic acid bacterial diversity in Brie cheese focusing on salt concentration and pH of isolation medium and characterisation of halophilic and alkaliphilic lactic acid bacterial isolates.</title>
        <authorList>
            <person name="Unno R."/>
            <person name="Matsutani M."/>
            <person name="Suzuki T."/>
            <person name="Kodama K."/>
            <person name="Matsushita H."/>
            <person name="Yamasato K."/>
            <person name="Koizumi Y."/>
            <person name="Ishikawa M."/>
        </authorList>
    </citation>
    <scope>NUCLEOTIDE SEQUENCE</scope>
    <source>
        <strain evidence="3">7C1</strain>
        <strain evidence="2">8C4</strain>
    </source>
</reference>
<dbReference type="InterPro" id="IPR036291">
    <property type="entry name" value="NAD(P)-bd_dom_sf"/>
</dbReference>
<evidence type="ECO:0000313" key="2">
    <source>
        <dbReference type="EMBL" id="GEQ50460.1"/>
    </source>
</evidence>
<name>A0AAN4UDN2_9ENTE</name>
<dbReference type="SUPFAM" id="SSF51735">
    <property type="entry name" value="NAD(P)-binding Rossmann-fold domains"/>
    <property type="match status" value="1"/>
</dbReference>
<reference evidence="3" key="1">
    <citation type="submission" date="2019-08" db="EMBL/GenBank/DDBJ databases">
        <authorList>
            <person name="Ishikawa M."/>
            <person name="Suzuki T."/>
            <person name="Matsutani M."/>
        </authorList>
    </citation>
    <scope>NUCLEOTIDE SEQUENCE</scope>
    <source>
        <strain evidence="3">7C1</strain>
        <strain evidence="2">8C4</strain>
    </source>
</reference>
<dbReference type="InterPro" id="IPR020843">
    <property type="entry name" value="ER"/>
</dbReference>
<dbReference type="SMART" id="SM00829">
    <property type="entry name" value="PKS_ER"/>
    <property type="match status" value="1"/>
</dbReference>
<accession>A0AAN4UDN2</accession>
<dbReference type="AlphaFoldDB" id="A0AAN4UDN2"/>
<dbReference type="GO" id="GO:0016491">
    <property type="term" value="F:oxidoreductase activity"/>
    <property type="evidence" value="ECO:0007669"/>
    <property type="project" value="InterPro"/>
</dbReference>
<protein>
    <submittedName>
        <fullName evidence="3">NADPH:quinone reductase</fullName>
    </submittedName>
</protein>
<dbReference type="InterPro" id="IPR011032">
    <property type="entry name" value="GroES-like_sf"/>
</dbReference>
<dbReference type="KEGG" id="tkr:C7K43_12820"/>
<sequence>MKAYAIENYGGPEALKEMEFPKPEVRDNDVLIEIENTGISPYDTNVREGSESSGDRIDYPMPFILGWDVSGFVREVGKNVTKVQVGDPVVATQDQDRHGGYAEYIAVDQRLVFKKPETLSFEEGATLGINGITVYQGLVEEAGISQGDRIMIHGGAGGIGIVAIQLAKSKGAYVYTSASPHNHDFLYELGADEVIDYNTTDFSEVLSDLDIILDTRGGETLEKSFDVLRENGHLVALQGIDLDKAKARNVQGHLIITDLREDYFEKVVELFGNGTIKVHFDTIYPLSEVHQAHKHIDEGHGRGKLVLKNKA</sequence>
<dbReference type="EMBL" id="BKBQ01000050">
    <property type="protein sequence ID" value="GEQ55453.1"/>
    <property type="molecule type" value="Genomic_DNA"/>
</dbReference>
<keyword evidence="5" id="KW-1185">Reference proteome</keyword>
<dbReference type="SUPFAM" id="SSF50129">
    <property type="entry name" value="GroES-like"/>
    <property type="match status" value="1"/>
</dbReference>
<dbReference type="Proteomes" id="UP000886597">
    <property type="component" value="Unassembled WGS sequence"/>
</dbReference>
<dbReference type="PANTHER" id="PTHR44013:SF1">
    <property type="entry name" value="ZINC-TYPE ALCOHOL DEHYDROGENASE-LIKE PROTEIN C16A3.02C"/>
    <property type="match status" value="1"/>
</dbReference>
<evidence type="ECO:0000313" key="3">
    <source>
        <dbReference type="EMBL" id="GEQ55453.1"/>
    </source>
</evidence>
<dbReference type="Proteomes" id="UP000886607">
    <property type="component" value="Unassembled WGS sequence"/>
</dbReference>
<dbReference type="Pfam" id="PF08240">
    <property type="entry name" value="ADH_N"/>
    <property type="match status" value="1"/>
</dbReference>
<evidence type="ECO:0000313" key="5">
    <source>
        <dbReference type="Proteomes" id="UP000886607"/>
    </source>
</evidence>
<dbReference type="Gene3D" id="3.90.180.10">
    <property type="entry name" value="Medium-chain alcohol dehydrogenases, catalytic domain"/>
    <property type="match status" value="1"/>
</dbReference>
<dbReference type="InterPro" id="IPR013154">
    <property type="entry name" value="ADH-like_N"/>
</dbReference>
<dbReference type="CDD" id="cd05289">
    <property type="entry name" value="MDR_like_2"/>
    <property type="match status" value="1"/>
</dbReference>
<evidence type="ECO:0000259" key="1">
    <source>
        <dbReference type="SMART" id="SM00829"/>
    </source>
</evidence>
<organism evidence="3 4">
    <name type="scientific">Tetragenococcus koreensis</name>
    <dbReference type="NCBI Taxonomy" id="290335"/>
    <lineage>
        <taxon>Bacteria</taxon>
        <taxon>Bacillati</taxon>
        <taxon>Bacillota</taxon>
        <taxon>Bacilli</taxon>
        <taxon>Lactobacillales</taxon>
        <taxon>Enterococcaceae</taxon>
        <taxon>Tetragenococcus</taxon>
    </lineage>
</organism>
<comment type="caution">
    <text evidence="3">The sequence shown here is derived from an EMBL/GenBank/DDBJ whole genome shotgun (WGS) entry which is preliminary data.</text>
</comment>
<dbReference type="GeneID" id="69986815"/>
<evidence type="ECO:0000313" key="4">
    <source>
        <dbReference type="Proteomes" id="UP000886597"/>
    </source>
</evidence>
<dbReference type="EMBL" id="BKBO01000051">
    <property type="protein sequence ID" value="GEQ50460.1"/>
    <property type="molecule type" value="Genomic_DNA"/>
</dbReference>